<dbReference type="OrthoDB" id="3265533at2"/>
<feature type="domain" description="DUF8094" evidence="3">
    <location>
        <begin position="298"/>
        <end position="587"/>
    </location>
</feature>
<sequence>MRVKTAVPIIVAGLLLMLLGIGQRTIWAPAETVTASVAQGAQSAPLTVIEPGARGSEGGSVEVTVTAEGPFTLAVGRASDVEAWVGDAAHLSVTGISEDALSSERVDGEDSVPDPSGSDLWVSEEPGDGTLTYRWSEPVEGDWSILLAADGKAPAPTDVSVTRPNDQSTPFALPLIIGGALVVVLGIALLFITPRARGNSGSPGSRDEPAQGTRAYARRQAQDGGTGAASSIATPTAVVVVTGLIGAGSLLGIAPGMATTSPSPSVSSTASPSSSSTATPTSAATGAPSAGSEASGPPVVLESQLERILGSVASTVADADAASDAKRLAPRVAGAALDLRSGSYAVGAKDAKAAAPAPVADAPLMLEMVPTGPEWPRTIVALTQGEQNPVPQALLLVQETPRDNYRLTSAVQMLPGSTFPSAPAPGATGPVPLEEAGTLATAPQAAVASIADFLTKPSGANKETFEENSFAEAITEFQAGVVANQGNEAATITFSHAAEEDRTQALLSGDGGAMVFGYLTHTYTSLPKSPGDTIDLKGTVYQSLTGKDVSEKGIDVNYGEAVMMYVPPAGSDDKIRVIGAAQQLLSATLR</sequence>
<feature type="region of interest" description="Disordered" evidence="1">
    <location>
        <begin position="100"/>
        <end position="119"/>
    </location>
</feature>
<dbReference type="AlphaFoldDB" id="A0A3A5M4W2"/>
<keyword evidence="2" id="KW-0472">Membrane</keyword>
<organism evidence="4 5">
    <name type="scientific">Arthrobacter cheniae</name>
    <dbReference type="NCBI Taxonomy" id="1258888"/>
    <lineage>
        <taxon>Bacteria</taxon>
        <taxon>Bacillati</taxon>
        <taxon>Actinomycetota</taxon>
        <taxon>Actinomycetes</taxon>
        <taxon>Micrococcales</taxon>
        <taxon>Micrococcaceae</taxon>
        <taxon>Arthrobacter</taxon>
    </lineage>
</organism>
<reference evidence="4 5" key="1">
    <citation type="submission" date="2018-09" db="EMBL/GenBank/DDBJ databases">
        <title>Novel species of Arthrobacter.</title>
        <authorList>
            <person name="Liu Q."/>
            <person name="Xin Y.-H."/>
        </authorList>
    </citation>
    <scope>NUCLEOTIDE SEQUENCE [LARGE SCALE GENOMIC DNA]</scope>
    <source>
        <strain evidence="4 5">Hz2</strain>
    </source>
</reference>
<evidence type="ECO:0000313" key="4">
    <source>
        <dbReference type="EMBL" id="RJT82129.1"/>
    </source>
</evidence>
<keyword evidence="2" id="KW-1133">Transmembrane helix</keyword>
<protein>
    <recommendedName>
        <fullName evidence="3">DUF8094 domain-containing protein</fullName>
    </recommendedName>
</protein>
<name>A0A3A5M4W2_9MICC</name>
<evidence type="ECO:0000256" key="1">
    <source>
        <dbReference type="SAM" id="MobiDB-lite"/>
    </source>
</evidence>
<feature type="region of interest" description="Disordered" evidence="1">
    <location>
        <begin position="196"/>
        <end position="230"/>
    </location>
</feature>
<proteinExistence type="predicted"/>
<dbReference type="EMBL" id="QZVT01000002">
    <property type="protein sequence ID" value="RJT82129.1"/>
    <property type="molecule type" value="Genomic_DNA"/>
</dbReference>
<comment type="caution">
    <text evidence="4">The sequence shown here is derived from an EMBL/GenBank/DDBJ whole genome shotgun (WGS) entry which is preliminary data.</text>
</comment>
<feature type="transmembrane region" description="Helical" evidence="2">
    <location>
        <begin position="171"/>
        <end position="192"/>
    </location>
</feature>
<keyword evidence="2" id="KW-0812">Transmembrane</keyword>
<evidence type="ECO:0000259" key="3">
    <source>
        <dbReference type="Pfam" id="PF26366"/>
    </source>
</evidence>
<dbReference type="RefSeq" id="WP_120147947.1">
    <property type="nucleotide sequence ID" value="NZ_QZVT01000002.1"/>
</dbReference>
<dbReference type="Proteomes" id="UP000272560">
    <property type="component" value="Unassembled WGS sequence"/>
</dbReference>
<accession>A0A3A5M4W2</accession>
<gene>
    <name evidence="4" type="ORF">D6T63_05200</name>
</gene>
<evidence type="ECO:0000256" key="2">
    <source>
        <dbReference type="SAM" id="Phobius"/>
    </source>
</evidence>
<keyword evidence="5" id="KW-1185">Reference proteome</keyword>
<dbReference type="Pfam" id="PF26366">
    <property type="entry name" value="DUF8094"/>
    <property type="match status" value="1"/>
</dbReference>
<evidence type="ECO:0000313" key="5">
    <source>
        <dbReference type="Proteomes" id="UP000272560"/>
    </source>
</evidence>
<dbReference type="InterPro" id="IPR058407">
    <property type="entry name" value="DUF8094"/>
</dbReference>
<feature type="region of interest" description="Disordered" evidence="1">
    <location>
        <begin position="259"/>
        <end position="298"/>
    </location>
</feature>